<sequence length="60" mass="6115">MIAGHQVAFFLRELGSPEPARRAAAAKGLSEAPGHVTELVALTADPVPQVRAAAALGLGR</sequence>
<dbReference type="OrthoDB" id="4160491at2"/>
<dbReference type="Proteomes" id="UP000468735">
    <property type="component" value="Unassembled WGS sequence"/>
</dbReference>
<evidence type="ECO:0000313" key="2">
    <source>
        <dbReference type="Proteomes" id="UP000468735"/>
    </source>
</evidence>
<dbReference type="RefSeq" id="WP_151557575.1">
    <property type="nucleotide sequence ID" value="NZ_WBMT01000001.1"/>
</dbReference>
<proteinExistence type="predicted"/>
<keyword evidence="2" id="KW-1185">Reference proteome</keyword>
<name>A0A6H9YVL8_9ACTN</name>
<dbReference type="AlphaFoldDB" id="A0A6H9YVL8"/>
<gene>
    <name evidence="1" type="ORF">F8566_02775</name>
</gene>
<organism evidence="1 2">
    <name type="scientific">Actinomadura rudentiformis</name>
    <dbReference type="NCBI Taxonomy" id="359158"/>
    <lineage>
        <taxon>Bacteria</taxon>
        <taxon>Bacillati</taxon>
        <taxon>Actinomycetota</taxon>
        <taxon>Actinomycetes</taxon>
        <taxon>Streptosporangiales</taxon>
        <taxon>Thermomonosporaceae</taxon>
        <taxon>Actinomadura</taxon>
    </lineage>
</organism>
<dbReference type="EMBL" id="WBMT01000001">
    <property type="protein sequence ID" value="KAB2352601.1"/>
    <property type="molecule type" value="Genomic_DNA"/>
</dbReference>
<evidence type="ECO:0008006" key="3">
    <source>
        <dbReference type="Google" id="ProtNLM"/>
    </source>
</evidence>
<dbReference type="Gene3D" id="1.25.10.10">
    <property type="entry name" value="Leucine-rich Repeat Variant"/>
    <property type="match status" value="1"/>
</dbReference>
<evidence type="ECO:0000313" key="1">
    <source>
        <dbReference type="EMBL" id="KAB2352601.1"/>
    </source>
</evidence>
<reference evidence="1 2" key="1">
    <citation type="submission" date="2019-09" db="EMBL/GenBank/DDBJ databases">
        <title>Actinomadura physcomitrii sp. nov., a novel actinomycete isolated from moss [Physcomitrium sphaericum (Ludw) Fuernr].</title>
        <authorList>
            <person name="Zhuang X."/>
            <person name="Liu C."/>
        </authorList>
    </citation>
    <scope>NUCLEOTIDE SEQUENCE [LARGE SCALE GENOMIC DNA]</scope>
    <source>
        <strain evidence="1 2">HMC1</strain>
    </source>
</reference>
<protein>
    <recommendedName>
        <fullName evidence="3">HEAT repeat domain-containing protein</fullName>
    </recommendedName>
</protein>
<dbReference type="InterPro" id="IPR016024">
    <property type="entry name" value="ARM-type_fold"/>
</dbReference>
<comment type="caution">
    <text evidence="1">The sequence shown here is derived from an EMBL/GenBank/DDBJ whole genome shotgun (WGS) entry which is preliminary data.</text>
</comment>
<dbReference type="InterPro" id="IPR011989">
    <property type="entry name" value="ARM-like"/>
</dbReference>
<accession>A0A6H9YVL8</accession>
<dbReference type="SUPFAM" id="SSF48371">
    <property type="entry name" value="ARM repeat"/>
    <property type="match status" value="1"/>
</dbReference>